<protein>
    <submittedName>
        <fullName evidence="2">Transcriptional regulator, AsnC family</fullName>
    </submittedName>
</protein>
<feature type="compositionally biased region" description="Gly residues" evidence="1">
    <location>
        <begin position="84"/>
        <end position="94"/>
    </location>
</feature>
<gene>
    <name evidence="2" type="ORF">AVDCRST_MAG08-4249</name>
</gene>
<dbReference type="EMBL" id="CADCTG010000334">
    <property type="protein sequence ID" value="CAA9286335.1"/>
    <property type="molecule type" value="Genomic_DNA"/>
</dbReference>
<proteinExistence type="predicted"/>
<feature type="non-terminal residue" evidence="2">
    <location>
        <position position="150"/>
    </location>
</feature>
<feature type="non-terminal residue" evidence="2">
    <location>
        <position position="1"/>
    </location>
</feature>
<feature type="compositionally biased region" description="Basic residues" evidence="1">
    <location>
        <begin position="1"/>
        <end position="12"/>
    </location>
</feature>
<evidence type="ECO:0000256" key="1">
    <source>
        <dbReference type="SAM" id="MobiDB-lite"/>
    </source>
</evidence>
<feature type="compositionally biased region" description="Basic residues" evidence="1">
    <location>
        <begin position="47"/>
        <end position="66"/>
    </location>
</feature>
<feature type="region of interest" description="Disordered" evidence="1">
    <location>
        <begin position="123"/>
        <end position="150"/>
    </location>
</feature>
<feature type="region of interest" description="Disordered" evidence="1">
    <location>
        <begin position="1"/>
        <end position="99"/>
    </location>
</feature>
<evidence type="ECO:0000313" key="2">
    <source>
        <dbReference type="EMBL" id="CAA9286335.1"/>
    </source>
</evidence>
<accession>A0A6J4JSJ8</accession>
<feature type="compositionally biased region" description="Low complexity" evidence="1">
    <location>
        <begin position="74"/>
        <end position="83"/>
    </location>
</feature>
<name>A0A6J4JSJ8_9PROT</name>
<sequence length="150" mass="15545">GRHRPPHPARPARPREAHQRRTGRGGGIVPFPVLDQGEAAGSGGRHPGLRRHPRPSGARTARHGHHRGDDGAARRGAVAPLRAGGDGHAGGDRGLAGHRGVRLRHQGRGGRHRRVRAVAAGKALPPAGGAPHSHELHPALPQADPLGGTL</sequence>
<dbReference type="AlphaFoldDB" id="A0A6J4JSJ8"/>
<organism evidence="2">
    <name type="scientific">uncultured Acetobacteraceae bacterium</name>
    <dbReference type="NCBI Taxonomy" id="169975"/>
    <lineage>
        <taxon>Bacteria</taxon>
        <taxon>Pseudomonadati</taxon>
        <taxon>Pseudomonadota</taxon>
        <taxon>Alphaproteobacteria</taxon>
        <taxon>Acetobacterales</taxon>
        <taxon>Acetobacteraceae</taxon>
        <taxon>environmental samples</taxon>
    </lineage>
</organism>
<reference evidence="2" key="1">
    <citation type="submission" date="2020-02" db="EMBL/GenBank/DDBJ databases">
        <authorList>
            <person name="Meier V. D."/>
        </authorList>
    </citation>
    <scope>NUCLEOTIDE SEQUENCE</scope>
    <source>
        <strain evidence="2">AVDCRST_MAG08</strain>
    </source>
</reference>